<dbReference type="InterPro" id="IPR008869">
    <property type="entry name" value="MlaC/ttg2D"/>
</dbReference>
<feature type="chain" id="PRO_5016264913" evidence="1">
    <location>
        <begin position="23"/>
        <end position="211"/>
    </location>
</feature>
<dbReference type="Gene3D" id="3.10.450.710">
    <property type="entry name" value="Tgt2/MlaC"/>
    <property type="match status" value="1"/>
</dbReference>
<accession>A0A318DA59</accession>
<comment type="caution">
    <text evidence="2">The sequence shown here is derived from an EMBL/GenBank/DDBJ whole genome shotgun (WGS) entry which is preliminary data.</text>
</comment>
<dbReference type="AlphaFoldDB" id="A0A318DA59"/>
<dbReference type="InterPro" id="IPR042245">
    <property type="entry name" value="Tgt2/MlaC_sf"/>
</dbReference>
<dbReference type="RefSeq" id="WP_110200852.1">
    <property type="nucleotide sequence ID" value="NZ_QICH01000002.1"/>
</dbReference>
<dbReference type="PANTHER" id="PTHR36573:SF1">
    <property type="entry name" value="INTERMEMBRANE PHOSPHOLIPID TRANSPORT SYSTEM BINDING PROTEIN MLAC"/>
    <property type="match status" value="1"/>
</dbReference>
<dbReference type="EMBL" id="QICH01000002">
    <property type="protein sequence ID" value="PXF63049.1"/>
    <property type="molecule type" value="Genomic_DNA"/>
</dbReference>
<gene>
    <name evidence="2" type="ORF">DL796_06240</name>
</gene>
<dbReference type="Pfam" id="PF05494">
    <property type="entry name" value="MlaC"/>
    <property type="match status" value="1"/>
</dbReference>
<dbReference type="OrthoDB" id="9787053at2"/>
<sequence>MYRCLKAFLVCLCVVIAPITNADEKIATEFNQKLNKINIFLEENHNKALQEPNLLIGFVNQELLEVWSARNTIRAMLGTSRWKQLTDFEANVLIKTYENTIRRYLFEVLQQYQGQTASVESVRLNDKGNKGWLRVRLESPSFPTLNVDLKIYKEQEQWTVYDFSFQGISFVKMKRGFFRDTFDKSGVVGVVAELKEKNKEFNQAMAVASDE</sequence>
<evidence type="ECO:0000313" key="3">
    <source>
        <dbReference type="Proteomes" id="UP000247689"/>
    </source>
</evidence>
<protein>
    <submittedName>
        <fullName evidence="2">Toluene tolerance protein</fullName>
    </submittedName>
</protein>
<evidence type="ECO:0000256" key="1">
    <source>
        <dbReference type="SAM" id="SignalP"/>
    </source>
</evidence>
<dbReference type="Proteomes" id="UP000247689">
    <property type="component" value="Unassembled WGS sequence"/>
</dbReference>
<proteinExistence type="predicted"/>
<organism evidence="2 3">
    <name type="scientific">Kangiella spongicola</name>
    <dbReference type="NCBI Taxonomy" id="796379"/>
    <lineage>
        <taxon>Bacteria</taxon>
        <taxon>Pseudomonadati</taxon>
        <taxon>Pseudomonadota</taxon>
        <taxon>Gammaproteobacteria</taxon>
        <taxon>Kangiellales</taxon>
        <taxon>Kangiellaceae</taxon>
        <taxon>Kangiella</taxon>
    </lineage>
</organism>
<dbReference type="PANTHER" id="PTHR36573">
    <property type="entry name" value="INTERMEMBRANE PHOSPHOLIPID TRANSPORT SYSTEM BINDING PROTEIN MLAC"/>
    <property type="match status" value="1"/>
</dbReference>
<feature type="signal peptide" evidence="1">
    <location>
        <begin position="1"/>
        <end position="22"/>
    </location>
</feature>
<keyword evidence="1" id="KW-0732">Signal</keyword>
<evidence type="ECO:0000313" key="2">
    <source>
        <dbReference type="EMBL" id="PXF63049.1"/>
    </source>
</evidence>
<keyword evidence="3" id="KW-1185">Reference proteome</keyword>
<name>A0A318DA59_9GAMM</name>
<reference evidence="2 3" key="1">
    <citation type="submission" date="2018-05" db="EMBL/GenBank/DDBJ databases">
        <title>Kangiella spongicola genome sequence.</title>
        <authorList>
            <person name="Maclea K.S."/>
            <person name="Goen A.E."/>
            <person name="Kelley C."/>
            <person name="Underriner A."/>
            <person name="Silverwood T."/>
            <person name="Trachtenberg A.M."/>
        </authorList>
    </citation>
    <scope>NUCLEOTIDE SEQUENCE [LARGE SCALE GENOMIC DNA]</scope>
    <source>
        <strain evidence="2 3">ATCC BAA-2076</strain>
    </source>
</reference>